<keyword evidence="4" id="KW-1185">Reference proteome</keyword>
<evidence type="ECO:0000256" key="1">
    <source>
        <dbReference type="SAM" id="MobiDB-lite"/>
    </source>
</evidence>
<evidence type="ECO:0008006" key="5">
    <source>
        <dbReference type="Google" id="ProtNLM"/>
    </source>
</evidence>
<feature type="signal peptide" evidence="2">
    <location>
        <begin position="1"/>
        <end position="27"/>
    </location>
</feature>
<sequence length="243" mass="25441">MSTINRALRTSASFLLVFLVTGCSSLGGDGSRDGGPDEEKKPVLVDAHKVCDGLLGQAGGDALVELTQDRRVISRGLGDVGKVVRQMKSASATSGSGARLGNICSFKAPTKGVDSQSVEFSYGWGAVPEKVPKRRLISSAGAAFVTRDVDRIAPTVLYFRCARESEPEGVVKGEFTGNWDLNGLSAPEEDRNHIRVALASASAMSDALGCANDPDLSPGAEPKLLNGDAKPSDPPSPFPELPE</sequence>
<evidence type="ECO:0000313" key="4">
    <source>
        <dbReference type="Proteomes" id="UP000675554"/>
    </source>
</evidence>
<accession>A0A8T4IHX2</accession>
<keyword evidence="2" id="KW-0732">Signal</keyword>
<reference evidence="3" key="1">
    <citation type="submission" date="2021-04" db="EMBL/GenBank/DDBJ databases">
        <title>Sequencing of actinobacteria type strains.</title>
        <authorList>
            <person name="Nguyen G.-S."/>
            <person name="Wentzel A."/>
        </authorList>
    </citation>
    <scope>NUCLEOTIDE SEQUENCE</scope>
    <source>
        <strain evidence="3">DSM 42095</strain>
    </source>
</reference>
<proteinExistence type="predicted"/>
<gene>
    <name evidence="3" type="ORF">KDA82_00470</name>
</gene>
<evidence type="ECO:0000256" key="2">
    <source>
        <dbReference type="SAM" id="SignalP"/>
    </source>
</evidence>
<feature type="compositionally biased region" description="Pro residues" evidence="1">
    <location>
        <begin position="232"/>
        <end position="243"/>
    </location>
</feature>
<dbReference type="PROSITE" id="PS51257">
    <property type="entry name" value="PROKAR_LIPOPROTEIN"/>
    <property type="match status" value="1"/>
</dbReference>
<comment type="caution">
    <text evidence="3">The sequence shown here is derived from an EMBL/GenBank/DDBJ whole genome shotgun (WGS) entry which is preliminary data.</text>
</comment>
<protein>
    <recommendedName>
        <fullName evidence="5">Lipoprotein</fullName>
    </recommendedName>
</protein>
<dbReference type="AlphaFoldDB" id="A0A8T4IHX2"/>
<feature type="chain" id="PRO_5039569129" description="Lipoprotein" evidence="2">
    <location>
        <begin position="28"/>
        <end position="243"/>
    </location>
</feature>
<dbReference type="Proteomes" id="UP000675554">
    <property type="component" value="Unassembled WGS sequence"/>
</dbReference>
<feature type="region of interest" description="Disordered" evidence="1">
    <location>
        <begin position="208"/>
        <end position="243"/>
    </location>
</feature>
<dbReference type="EMBL" id="JAGSMN010000005">
    <property type="protein sequence ID" value="MBR7671535.1"/>
    <property type="molecule type" value="Genomic_DNA"/>
</dbReference>
<organism evidence="3 4">
    <name type="scientific">Streptomyces daliensis</name>
    <dbReference type="NCBI Taxonomy" id="299421"/>
    <lineage>
        <taxon>Bacteria</taxon>
        <taxon>Bacillati</taxon>
        <taxon>Actinomycetota</taxon>
        <taxon>Actinomycetes</taxon>
        <taxon>Kitasatosporales</taxon>
        <taxon>Streptomycetaceae</taxon>
        <taxon>Streptomyces</taxon>
    </lineage>
</organism>
<name>A0A8T4IHX2_9ACTN</name>
<evidence type="ECO:0000313" key="3">
    <source>
        <dbReference type="EMBL" id="MBR7671535.1"/>
    </source>
</evidence>